<evidence type="ECO:0000259" key="12">
    <source>
        <dbReference type="Pfam" id="PF16332"/>
    </source>
</evidence>
<evidence type="ECO:0000259" key="11">
    <source>
        <dbReference type="Pfam" id="PF07940"/>
    </source>
</evidence>
<dbReference type="Pfam" id="PF07940">
    <property type="entry name" value="Hepar_II_III_C"/>
    <property type="match status" value="1"/>
</dbReference>
<evidence type="ECO:0000256" key="10">
    <source>
        <dbReference type="SAM" id="SignalP"/>
    </source>
</evidence>
<reference evidence="13 14" key="1">
    <citation type="submission" date="2019-08" db="EMBL/GenBank/DDBJ databases">
        <title>Archangium and Cystobacter genomes.</title>
        <authorList>
            <person name="Chen I.-C.K."/>
            <person name="Wielgoss S."/>
        </authorList>
    </citation>
    <scope>NUCLEOTIDE SEQUENCE [LARGE SCALE GENOMIC DNA]</scope>
    <source>
        <strain evidence="13 14">Cbm 6</strain>
    </source>
</reference>
<dbReference type="PANTHER" id="PTHR15532">
    <property type="match status" value="1"/>
</dbReference>
<evidence type="ECO:0000256" key="1">
    <source>
        <dbReference type="ARBA" id="ARBA00004141"/>
    </source>
</evidence>
<name>A0ABY9WR59_9BACT</name>
<evidence type="ECO:0000256" key="7">
    <source>
        <dbReference type="ARBA" id="ARBA00023180"/>
    </source>
</evidence>
<dbReference type="EMBL" id="CP043494">
    <property type="protein sequence ID" value="WNG46292.1"/>
    <property type="molecule type" value="Genomic_DNA"/>
</dbReference>
<keyword evidence="6" id="KW-0472">Membrane</keyword>
<proteinExistence type="predicted"/>
<dbReference type="InterPro" id="IPR012480">
    <property type="entry name" value="Hepar_II_III_C"/>
</dbReference>
<keyword evidence="3" id="KW-0812">Transmembrane</keyword>
<feature type="region of interest" description="Disordered" evidence="9">
    <location>
        <begin position="774"/>
        <end position="832"/>
    </location>
</feature>
<evidence type="ECO:0000256" key="6">
    <source>
        <dbReference type="ARBA" id="ARBA00023136"/>
    </source>
</evidence>
<evidence type="ECO:0000256" key="9">
    <source>
        <dbReference type="SAM" id="MobiDB-lite"/>
    </source>
</evidence>
<dbReference type="InterPro" id="IPR008929">
    <property type="entry name" value="Chondroitin_lyas"/>
</dbReference>
<dbReference type="Pfam" id="PF16332">
    <property type="entry name" value="DUF4962"/>
    <property type="match status" value="1"/>
</dbReference>
<evidence type="ECO:0000256" key="4">
    <source>
        <dbReference type="ARBA" id="ARBA00022729"/>
    </source>
</evidence>
<keyword evidence="8" id="KW-0413">Isomerase</keyword>
<gene>
    <name evidence="13" type="ORF">F0U60_20835</name>
</gene>
<feature type="signal peptide" evidence="10">
    <location>
        <begin position="1"/>
        <end position="19"/>
    </location>
</feature>
<protein>
    <submittedName>
        <fullName evidence="13">DUF4962 domain-containing protein</fullName>
    </submittedName>
</protein>
<comment type="subcellular location">
    <subcellularLocation>
        <location evidence="2">Cell envelope</location>
    </subcellularLocation>
    <subcellularLocation>
        <location evidence="1">Membrane</location>
        <topology evidence="1">Multi-pass membrane protein</topology>
    </subcellularLocation>
</comment>
<keyword evidence="4 10" id="KW-0732">Signal</keyword>
<dbReference type="InterPro" id="IPR032518">
    <property type="entry name" value="HepII_N"/>
</dbReference>
<dbReference type="RefSeq" id="WP_395822522.1">
    <property type="nucleotide sequence ID" value="NZ_CP043494.1"/>
</dbReference>
<evidence type="ECO:0000256" key="3">
    <source>
        <dbReference type="ARBA" id="ARBA00022692"/>
    </source>
</evidence>
<feature type="compositionally biased region" description="Polar residues" evidence="9">
    <location>
        <begin position="776"/>
        <end position="790"/>
    </location>
</feature>
<feature type="domain" description="Heparinase II N-terminal" evidence="12">
    <location>
        <begin position="92"/>
        <end position="289"/>
    </location>
</feature>
<dbReference type="PANTHER" id="PTHR15532:SF5">
    <property type="entry name" value="SULFOTRANSFERASE DOMAIN-CONTAINING PROTEIN"/>
    <property type="match status" value="1"/>
</dbReference>
<evidence type="ECO:0000256" key="2">
    <source>
        <dbReference type="ARBA" id="ARBA00004196"/>
    </source>
</evidence>
<evidence type="ECO:0000256" key="5">
    <source>
        <dbReference type="ARBA" id="ARBA00022989"/>
    </source>
</evidence>
<feature type="chain" id="PRO_5045072922" evidence="10">
    <location>
        <begin position="20"/>
        <end position="875"/>
    </location>
</feature>
<sequence length="875" mass="94375">MRHSITLWLVLFVSLPALAGPHPSLFFEASQVEALRQKAQSTHQGIYQPLLKGTTSYLDSTVASSGLVTWKATGKTLQLDRREVGNLLVVFAFVAQLSTDSRHLDLAKSWLLTVSSWGNLDLDGSHDLIQAHLLGGVAVAYDLLAPKLTSTEASRVRTTLQQNANALTQTSKGGEWWADEYLQNHNWVNHAAIGLAALATRGELPSTTTQPWLDLATSNARKVKQVMDLVTDGLWHEGYSYVTYGLSWYLPFVSALKRVTGTDVGDLGLVKAMPRAMAATYLPERPSQSVLIHGDFYGFSPDLGLMPLRYAATRYRDSVAQGMADTWIRGTPSNSWAPELNPRVFEFLFYDETLRSTDVRTLPLDWFGDSQQAAVFRSGWDKGSLLFALKNGPYGGMAGWQWLKSGMEPRGVLNFAHNHADDNGFYLYGNGSWLAPEAAGYYIGHANSPGPAANQTVFHNSLTIDGVGQLGEGVRDKSDSAAAYSWYFDRKGGIPFFGSSDHFGYAIGDGTTLYASTLGLRRWDRHALFLDRKWVVLRDVVQASKSHVYRWSCHFMNGATREGSWLHGRGENSQALGVAVVAPASFDVSFTEQKPVNIQKLNSAGLVVNAEVKPTAASANVTFLTALVPTPESTWASRPTVKALDTSVPEAGLKVTEGTSSVYALFNDLPEQKRAAGGFQLVGLAGVVRYEGTTPTRAVLIRGTSLSDASHTLISQTEPTRVLETDGLASDTVRLSGIATGSPRIHAPLATRVVWNGVEVPFRREGDAIVLGETANVPTTEPTSPDSSEATPPIVVGPESPIGTPTSEGSGSAMPPLEGREPDAPGLPRPAGLSCASGGGQLVFGWGLLALSGALALGRRRPSRRSSHVSDTNRL</sequence>
<accession>A0ABY9WR59</accession>
<organism evidence="13 14">
    <name type="scientific">Archangium minus</name>
    <dbReference type="NCBI Taxonomy" id="83450"/>
    <lineage>
        <taxon>Bacteria</taxon>
        <taxon>Pseudomonadati</taxon>
        <taxon>Myxococcota</taxon>
        <taxon>Myxococcia</taxon>
        <taxon>Myxococcales</taxon>
        <taxon>Cystobacterineae</taxon>
        <taxon>Archangiaceae</taxon>
        <taxon>Archangium</taxon>
    </lineage>
</organism>
<dbReference type="InterPro" id="IPR052447">
    <property type="entry name" value="Dermatan-Sulfate_Isomerase"/>
</dbReference>
<keyword evidence="14" id="KW-1185">Reference proteome</keyword>
<keyword evidence="5" id="KW-1133">Transmembrane helix</keyword>
<dbReference type="Gene3D" id="1.50.10.100">
    <property type="entry name" value="Chondroitin AC/alginate lyase"/>
    <property type="match status" value="1"/>
</dbReference>
<dbReference type="Proteomes" id="UP001611383">
    <property type="component" value="Chromosome"/>
</dbReference>
<evidence type="ECO:0000313" key="13">
    <source>
        <dbReference type="EMBL" id="WNG46292.1"/>
    </source>
</evidence>
<keyword evidence="7" id="KW-0325">Glycoprotein</keyword>
<feature type="domain" description="Heparinase II/III-like C-terminal" evidence="11">
    <location>
        <begin position="414"/>
        <end position="556"/>
    </location>
</feature>
<dbReference type="Gene3D" id="2.70.98.70">
    <property type="match status" value="1"/>
</dbReference>
<evidence type="ECO:0000313" key="14">
    <source>
        <dbReference type="Proteomes" id="UP001611383"/>
    </source>
</evidence>
<dbReference type="SUPFAM" id="SSF48230">
    <property type="entry name" value="Chondroitin AC/alginate lyase"/>
    <property type="match status" value="1"/>
</dbReference>
<evidence type="ECO:0000256" key="8">
    <source>
        <dbReference type="ARBA" id="ARBA00023235"/>
    </source>
</evidence>